<dbReference type="EMBL" id="JACHJJ010000008">
    <property type="protein sequence ID" value="MBB5963552.1"/>
    <property type="molecule type" value="Genomic_DNA"/>
</dbReference>
<organism evidence="2 3">
    <name type="scientific">Planomonospora venezuelensis</name>
    <dbReference type="NCBI Taxonomy" id="1999"/>
    <lineage>
        <taxon>Bacteria</taxon>
        <taxon>Bacillati</taxon>
        <taxon>Actinomycetota</taxon>
        <taxon>Actinomycetes</taxon>
        <taxon>Streptosporangiales</taxon>
        <taxon>Streptosporangiaceae</taxon>
        <taxon>Planomonospora</taxon>
    </lineage>
</organism>
<evidence type="ECO:0000256" key="1">
    <source>
        <dbReference type="SAM" id="MobiDB-lite"/>
    </source>
</evidence>
<evidence type="ECO:0000313" key="2">
    <source>
        <dbReference type="EMBL" id="MBB5963552.1"/>
    </source>
</evidence>
<name>A0A841CYU9_PLAVE</name>
<comment type="caution">
    <text evidence="2">The sequence shown here is derived from an EMBL/GenBank/DDBJ whole genome shotgun (WGS) entry which is preliminary data.</text>
</comment>
<keyword evidence="3" id="KW-1185">Reference proteome</keyword>
<accession>A0A841CYU9</accession>
<feature type="region of interest" description="Disordered" evidence="1">
    <location>
        <begin position="1"/>
        <end position="69"/>
    </location>
</feature>
<feature type="compositionally biased region" description="Polar residues" evidence="1">
    <location>
        <begin position="1"/>
        <end position="16"/>
    </location>
</feature>
<proteinExistence type="predicted"/>
<evidence type="ECO:0000313" key="3">
    <source>
        <dbReference type="Proteomes" id="UP000562352"/>
    </source>
</evidence>
<dbReference type="AlphaFoldDB" id="A0A841CYU9"/>
<reference evidence="2 3" key="1">
    <citation type="submission" date="2020-08" db="EMBL/GenBank/DDBJ databases">
        <title>Genomic Encyclopedia of Type Strains, Phase III (KMG-III): the genomes of soil and plant-associated and newly described type strains.</title>
        <authorList>
            <person name="Whitman W."/>
        </authorList>
    </citation>
    <scope>NUCLEOTIDE SEQUENCE [LARGE SCALE GENOMIC DNA]</scope>
    <source>
        <strain evidence="2 3">CECT 3303</strain>
    </source>
</reference>
<dbReference type="Proteomes" id="UP000562352">
    <property type="component" value="Unassembled WGS sequence"/>
</dbReference>
<gene>
    <name evidence="2" type="ORF">FHS22_002832</name>
</gene>
<protein>
    <submittedName>
        <fullName evidence="2">Uncharacterized protein</fullName>
    </submittedName>
</protein>
<sequence>MTPTLLSHLTRLNTAATAGPTVGSEVRSTPDPFPGRRDTPDGARWPYPRDAAAEPTGLIAADRRPAARA</sequence>